<evidence type="ECO:0000313" key="2">
    <source>
        <dbReference type="EMBL" id="RUS81511.1"/>
    </source>
</evidence>
<dbReference type="InterPro" id="IPR005199">
    <property type="entry name" value="Glyco_hydro_79"/>
</dbReference>
<feature type="non-terminal residue" evidence="2">
    <location>
        <position position="1"/>
    </location>
</feature>
<dbReference type="AlphaFoldDB" id="A0A433TJ14"/>
<dbReference type="InterPro" id="IPR017853">
    <property type="entry name" value="GH"/>
</dbReference>
<dbReference type="EMBL" id="RQTK01000333">
    <property type="protein sequence ID" value="RUS81511.1"/>
    <property type="molecule type" value="Genomic_DNA"/>
</dbReference>
<dbReference type="GO" id="GO:0016798">
    <property type="term" value="F:hydrolase activity, acting on glycosyl bonds"/>
    <property type="evidence" value="ECO:0007669"/>
    <property type="project" value="InterPro"/>
</dbReference>
<evidence type="ECO:0000256" key="1">
    <source>
        <dbReference type="ARBA" id="ARBA00009800"/>
    </source>
</evidence>
<dbReference type="Proteomes" id="UP000271974">
    <property type="component" value="Unassembled WGS sequence"/>
</dbReference>
<dbReference type="Pfam" id="PF03662">
    <property type="entry name" value="Glyco_hydro_79n"/>
    <property type="match status" value="1"/>
</dbReference>
<protein>
    <submittedName>
        <fullName evidence="2">Uncharacterized protein</fullName>
    </submittedName>
</protein>
<comment type="similarity">
    <text evidence="1">Belongs to the glycosyl hydrolase 79 family.</text>
</comment>
<gene>
    <name evidence="2" type="ORF">EGW08_010718</name>
</gene>
<keyword evidence="3" id="KW-1185">Reference proteome</keyword>
<feature type="non-terminal residue" evidence="2">
    <location>
        <position position="306"/>
    </location>
</feature>
<dbReference type="GO" id="GO:0031012">
    <property type="term" value="C:extracellular matrix"/>
    <property type="evidence" value="ECO:0007669"/>
    <property type="project" value="TreeGrafter"/>
</dbReference>
<dbReference type="GO" id="GO:0016020">
    <property type="term" value="C:membrane"/>
    <property type="evidence" value="ECO:0007669"/>
    <property type="project" value="InterPro"/>
</dbReference>
<dbReference type="GO" id="GO:0005615">
    <property type="term" value="C:extracellular space"/>
    <property type="evidence" value="ECO:0007669"/>
    <property type="project" value="TreeGrafter"/>
</dbReference>
<proteinExistence type="inferred from homology"/>
<dbReference type="Gene3D" id="3.20.20.80">
    <property type="entry name" value="Glycosidases"/>
    <property type="match status" value="1"/>
</dbReference>
<comment type="caution">
    <text evidence="2">The sequence shown here is derived from an EMBL/GenBank/DDBJ whole genome shotgun (WGS) entry which is preliminary data.</text>
</comment>
<dbReference type="SUPFAM" id="SSF51445">
    <property type="entry name" value="(Trans)glycosidases"/>
    <property type="match status" value="1"/>
</dbReference>
<dbReference type="PANTHER" id="PTHR46145:SF4">
    <property type="entry name" value="HEPARANASE"/>
    <property type="match status" value="1"/>
</dbReference>
<reference evidence="2 3" key="1">
    <citation type="submission" date="2019-01" db="EMBL/GenBank/DDBJ databases">
        <title>A draft genome assembly of the solar-powered sea slug Elysia chlorotica.</title>
        <authorList>
            <person name="Cai H."/>
            <person name="Li Q."/>
            <person name="Fang X."/>
            <person name="Li J."/>
            <person name="Curtis N.E."/>
            <person name="Altenburger A."/>
            <person name="Shibata T."/>
            <person name="Feng M."/>
            <person name="Maeda T."/>
            <person name="Schwartz J.A."/>
            <person name="Shigenobu S."/>
            <person name="Lundholm N."/>
            <person name="Nishiyama T."/>
            <person name="Yang H."/>
            <person name="Hasebe M."/>
            <person name="Li S."/>
            <person name="Pierce S.K."/>
            <person name="Wang J."/>
        </authorList>
    </citation>
    <scope>NUCLEOTIDE SEQUENCE [LARGE SCALE GENOMIC DNA]</scope>
    <source>
        <strain evidence="2">EC2010</strain>
        <tissue evidence="2">Whole organism of an adult</tissue>
    </source>
</reference>
<evidence type="ECO:0000313" key="3">
    <source>
        <dbReference type="Proteomes" id="UP000271974"/>
    </source>
</evidence>
<dbReference type="PANTHER" id="PTHR46145">
    <property type="entry name" value="HEPARANASE"/>
    <property type="match status" value="1"/>
</dbReference>
<name>A0A433TJ14_ELYCH</name>
<sequence>GFCVRLKKLQNLAAALAPSYVRFGGTLADFVDFDPDGVQSPDSLDSEGRGVRDAEDAEDLPISIKLPGGSHVAGLRWDNITRFCDIAGWDIMWDFNLLHFKKGRWDPTYAKKFLKYSASRGVRIPSFQLGNEPNLYKPKFNLDIDGNQLAEDFWTLKDVLSEMPQYAGSGLYGPDVTNLDQHKSARTYLAQYVSHAVFIIIYYLKGEEAKLKDFIDPRVMDGLKTQLEYGYNITWDNCRVRKPLRLTETSTATGGGVEGISNAYVAGFLWLDKLGVSAMFGVTHIFRQTFFASNYALISRELEPNP</sequence>
<accession>A0A433TJ14</accession>
<organism evidence="2 3">
    <name type="scientific">Elysia chlorotica</name>
    <name type="common">Eastern emerald elysia</name>
    <name type="synonym">Sea slug</name>
    <dbReference type="NCBI Taxonomy" id="188477"/>
    <lineage>
        <taxon>Eukaryota</taxon>
        <taxon>Metazoa</taxon>
        <taxon>Spiralia</taxon>
        <taxon>Lophotrochozoa</taxon>
        <taxon>Mollusca</taxon>
        <taxon>Gastropoda</taxon>
        <taxon>Heterobranchia</taxon>
        <taxon>Euthyneura</taxon>
        <taxon>Panpulmonata</taxon>
        <taxon>Sacoglossa</taxon>
        <taxon>Placobranchoidea</taxon>
        <taxon>Plakobranchidae</taxon>
        <taxon>Elysia</taxon>
    </lineage>
</organism>
<dbReference type="OrthoDB" id="10066041at2759"/>